<evidence type="ECO:0000313" key="1">
    <source>
        <dbReference type="EMBL" id="QJA91308.1"/>
    </source>
</evidence>
<organism evidence="1">
    <name type="scientific">viral metagenome</name>
    <dbReference type="NCBI Taxonomy" id="1070528"/>
    <lineage>
        <taxon>unclassified sequences</taxon>
        <taxon>metagenomes</taxon>
        <taxon>organismal metagenomes</taxon>
    </lineage>
</organism>
<protein>
    <submittedName>
        <fullName evidence="1">Uncharacterized protein</fullName>
    </submittedName>
</protein>
<sequence>MKDNVKKEIETIKLMINNWETFYLSQAKKGEDNMYLLQDLTDLIDIQTLPYLDALYYRKYLSLEELSDIKSFVYTKIYEFHDKLIKEVFPSPIKQHIDINSLYSQFIVHRDLIDIHKKFDESEHGDFINQQKLKAYDIASLLMPELFDKFERYMDGYKAKKDIK</sequence>
<evidence type="ECO:0000313" key="2">
    <source>
        <dbReference type="EMBL" id="QJH99807.1"/>
    </source>
</evidence>
<dbReference type="EMBL" id="MT144809">
    <property type="protein sequence ID" value="QJH99807.1"/>
    <property type="molecule type" value="Genomic_DNA"/>
</dbReference>
<dbReference type="EMBL" id="MT142978">
    <property type="protein sequence ID" value="QJA91308.1"/>
    <property type="molecule type" value="Genomic_DNA"/>
</dbReference>
<reference evidence="1" key="1">
    <citation type="submission" date="2020-03" db="EMBL/GenBank/DDBJ databases">
        <title>The deep terrestrial virosphere.</title>
        <authorList>
            <person name="Holmfeldt K."/>
            <person name="Nilsson E."/>
            <person name="Simone D."/>
            <person name="Lopez-Fernandez M."/>
            <person name="Wu X."/>
            <person name="de Brujin I."/>
            <person name="Lundin D."/>
            <person name="Andersson A."/>
            <person name="Bertilsson S."/>
            <person name="Dopson M."/>
        </authorList>
    </citation>
    <scope>NUCLEOTIDE SEQUENCE</scope>
    <source>
        <strain evidence="1">MM415B03406</strain>
        <strain evidence="2">TM448B01688</strain>
    </source>
</reference>
<accession>A0A6M3LE24</accession>
<name>A0A6M3LE24_9ZZZZ</name>
<proteinExistence type="predicted"/>
<dbReference type="AlphaFoldDB" id="A0A6M3LE24"/>
<gene>
    <name evidence="1" type="ORF">MM415B03406_0003</name>
    <name evidence="2" type="ORF">TM448B01688_0013</name>
</gene>